<dbReference type="AlphaFoldDB" id="A0A2T2NTQ3"/>
<evidence type="ECO:0000313" key="3">
    <source>
        <dbReference type="Proteomes" id="UP000240883"/>
    </source>
</evidence>
<dbReference type="EMBL" id="KZ678133">
    <property type="protein sequence ID" value="PSN68822.1"/>
    <property type="molecule type" value="Genomic_DNA"/>
</dbReference>
<feature type="compositionally biased region" description="Basic residues" evidence="1">
    <location>
        <begin position="561"/>
        <end position="571"/>
    </location>
</feature>
<feature type="compositionally biased region" description="Basic and acidic residues" evidence="1">
    <location>
        <begin position="489"/>
        <end position="499"/>
    </location>
</feature>
<accession>A0A2T2NTQ3</accession>
<feature type="compositionally biased region" description="Polar residues" evidence="1">
    <location>
        <begin position="190"/>
        <end position="200"/>
    </location>
</feature>
<sequence>MDPAADVRKRKARSLSPSTREQEPTPSQRDQGKPKNCPHFPTGLTPSATLKHGQRGPITDRDWSLVNPTRGSGQDRMSPPGTVTTSRKSDGSLPQGQQELDGSIRNRTEEPPAKEPLDAPPVTTVAPRNPTSNSAKPRRIQKFKEKVKALLTRRSTGRSRAARDNTTRIEQGLRNVDDSFEDANYPPDEVSSNHGEPTQGRQGGTESGEAEDGYNPRRTTSKVSWAHKHRGKSKFHAKVSEKEAPEIESSEYGDGRYSGTLHDQSRPHLNMPRTSLEEETLDALAERIGSFKFTTLVGSSLIRSLQNQTHKVHLTCNNLLNIRTDVALLQLIWAEFVDGDTLLAAPRGPPSFELTKLCRDMSKGIKLIHFWDAKVCAMRSNSLYDAAVSEDFWRAFDAKLRATDHLDVPLLEAQLVQLRARIEAGQQCRTRRGVGVGVTVRRPLAPVGFVKDYVRRRKAASARPRPLPEPPLAAGAPGPKLKLRKKESRRPDLPPEWRARSVSADASSSAVAAAGPSEPQRLRVKRRRVVSDITDEVSGSLREAVWEQTQTQTQAQSQSHIHTHSHTHRSALSRPPSPFPLRDMREGRDHGAAFCHCTLGAWHAARDPDAYAGGPRVADASPRAAERGKAPGGEE</sequence>
<reference evidence="2 3" key="1">
    <citation type="journal article" date="2018" name="Front. Microbiol.">
        <title>Genome-Wide Analysis of Corynespora cassiicola Leaf Fall Disease Putative Effectors.</title>
        <authorList>
            <person name="Lopez D."/>
            <person name="Ribeiro S."/>
            <person name="Label P."/>
            <person name="Fumanal B."/>
            <person name="Venisse J.S."/>
            <person name="Kohler A."/>
            <person name="de Oliveira R.R."/>
            <person name="Labutti K."/>
            <person name="Lipzen A."/>
            <person name="Lail K."/>
            <person name="Bauer D."/>
            <person name="Ohm R.A."/>
            <person name="Barry K.W."/>
            <person name="Spatafora J."/>
            <person name="Grigoriev I.V."/>
            <person name="Martin F.M."/>
            <person name="Pujade-Renaud V."/>
        </authorList>
    </citation>
    <scope>NUCLEOTIDE SEQUENCE [LARGE SCALE GENOMIC DNA]</scope>
    <source>
        <strain evidence="2 3">Philippines</strain>
    </source>
</reference>
<name>A0A2T2NTQ3_CORCC</name>
<feature type="compositionally biased region" description="Basic residues" evidence="1">
    <location>
        <begin position="225"/>
        <end position="237"/>
    </location>
</feature>
<proteinExistence type="predicted"/>
<feature type="compositionally biased region" description="Polar residues" evidence="1">
    <location>
        <begin position="15"/>
        <end position="29"/>
    </location>
</feature>
<dbReference type="Proteomes" id="UP000240883">
    <property type="component" value="Unassembled WGS sequence"/>
</dbReference>
<evidence type="ECO:0000256" key="1">
    <source>
        <dbReference type="SAM" id="MobiDB-lite"/>
    </source>
</evidence>
<keyword evidence="3" id="KW-1185">Reference proteome</keyword>
<gene>
    <name evidence="2" type="ORF">BS50DRAFT_632684</name>
</gene>
<feature type="compositionally biased region" description="Low complexity" evidence="1">
    <location>
        <begin position="500"/>
        <end position="514"/>
    </location>
</feature>
<feature type="region of interest" description="Disordered" evidence="1">
    <location>
        <begin position="547"/>
        <end position="580"/>
    </location>
</feature>
<protein>
    <submittedName>
        <fullName evidence="2">Uncharacterized protein</fullName>
    </submittedName>
</protein>
<feature type="compositionally biased region" description="Polar residues" evidence="1">
    <location>
        <begin position="81"/>
        <end position="100"/>
    </location>
</feature>
<feature type="region of interest" description="Disordered" evidence="1">
    <location>
        <begin position="460"/>
        <end position="524"/>
    </location>
</feature>
<feature type="region of interest" description="Disordered" evidence="1">
    <location>
        <begin position="1"/>
        <end position="270"/>
    </location>
</feature>
<organism evidence="2 3">
    <name type="scientific">Corynespora cassiicola Philippines</name>
    <dbReference type="NCBI Taxonomy" id="1448308"/>
    <lineage>
        <taxon>Eukaryota</taxon>
        <taxon>Fungi</taxon>
        <taxon>Dikarya</taxon>
        <taxon>Ascomycota</taxon>
        <taxon>Pezizomycotina</taxon>
        <taxon>Dothideomycetes</taxon>
        <taxon>Pleosporomycetidae</taxon>
        <taxon>Pleosporales</taxon>
        <taxon>Corynesporascaceae</taxon>
        <taxon>Corynespora</taxon>
    </lineage>
</organism>
<evidence type="ECO:0000313" key="2">
    <source>
        <dbReference type="EMBL" id="PSN68822.1"/>
    </source>
</evidence>
<feature type="region of interest" description="Disordered" evidence="1">
    <location>
        <begin position="606"/>
        <end position="635"/>
    </location>
</feature>
<feature type="compositionally biased region" description="Basic and acidic residues" evidence="1">
    <location>
        <begin position="102"/>
        <end position="117"/>
    </location>
</feature>
<feature type="compositionally biased region" description="Low complexity" evidence="1">
    <location>
        <begin position="548"/>
        <end position="560"/>
    </location>
</feature>